<evidence type="ECO:0000313" key="2">
    <source>
        <dbReference type="Proteomes" id="UP000024635"/>
    </source>
</evidence>
<accession>A0A016S4P8</accession>
<reference evidence="2" key="1">
    <citation type="journal article" date="2015" name="Nat. Genet.">
        <title>The genome and transcriptome of the zoonotic hookworm Ancylostoma ceylanicum identify infection-specific gene families.</title>
        <authorList>
            <person name="Schwarz E.M."/>
            <person name="Hu Y."/>
            <person name="Antoshechkin I."/>
            <person name="Miller M.M."/>
            <person name="Sternberg P.W."/>
            <person name="Aroian R.V."/>
        </authorList>
    </citation>
    <scope>NUCLEOTIDE SEQUENCE</scope>
    <source>
        <strain evidence="2">HY135</strain>
    </source>
</reference>
<dbReference type="AlphaFoldDB" id="A0A016S4P8"/>
<dbReference type="EMBL" id="JARK01001631">
    <property type="protein sequence ID" value="EYB85588.1"/>
    <property type="molecule type" value="Genomic_DNA"/>
</dbReference>
<organism evidence="1 2">
    <name type="scientific">Ancylostoma ceylanicum</name>
    <dbReference type="NCBI Taxonomy" id="53326"/>
    <lineage>
        <taxon>Eukaryota</taxon>
        <taxon>Metazoa</taxon>
        <taxon>Ecdysozoa</taxon>
        <taxon>Nematoda</taxon>
        <taxon>Chromadorea</taxon>
        <taxon>Rhabditida</taxon>
        <taxon>Rhabditina</taxon>
        <taxon>Rhabditomorpha</taxon>
        <taxon>Strongyloidea</taxon>
        <taxon>Ancylostomatidae</taxon>
        <taxon>Ancylostomatinae</taxon>
        <taxon>Ancylostoma</taxon>
    </lineage>
</organism>
<name>A0A016S4P8_9BILA</name>
<comment type="caution">
    <text evidence="1">The sequence shown here is derived from an EMBL/GenBank/DDBJ whole genome shotgun (WGS) entry which is preliminary data.</text>
</comment>
<proteinExistence type="predicted"/>
<evidence type="ECO:0000313" key="1">
    <source>
        <dbReference type="EMBL" id="EYB85588.1"/>
    </source>
</evidence>
<dbReference type="Proteomes" id="UP000024635">
    <property type="component" value="Unassembled WGS sequence"/>
</dbReference>
<protein>
    <submittedName>
        <fullName evidence="1">Uncharacterized protein</fullName>
    </submittedName>
</protein>
<gene>
    <name evidence="1" type="primary">Acey_s0295.g1652</name>
    <name evidence="1" type="ORF">Y032_0295g1652</name>
</gene>
<sequence length="72" mass="8196">MEEKQWAMIRTPELRAIRATTKKSPPRALQNECARAVVVVHAMTEDLVDEWATAGWYDLVQLTHVGFSGTQR</sequence>
<keyword evidence="2" id="KW-1185">Reference proteome</keyword>